<dbReference type="PANTHER" id="PTHR44858:SF1">
    <property type="entry name" value="UDP-N-ACETYLGLUCOSAMINE--PEPTIDE N-ACETYLGLUCOSAMINYLTRANSFERASE SPINDLY-RELATED"/>
    <property type="match status" value="1"/>
</dbReference>
<accession>A0A551Y7M6</accession>
<evidence type="ECO:0000256" key="2">
    <source>
        <dbReference type="ARBA" id="ARBA00022803"/>
    </source>
</evidence>
<feature type="repeat" description="TPR" evidence="3">
    <location>
        <begin position="40"/>
        <end position="73"/>
    </location>
</feature>
<dbReference type="PROSITE" id="PS50293">
    <property type="entry name" value="TPR_REGION"/>
    <property type="match status" value="1"/>
</dbReference>
<dbReference type="InterPro" id="IPR050498">
    <property type="entry name" value="Ycf3"/>
</dbReference>
<keyword evidence="2 3" id="KW-0802">TPR repeat</keyword>
<evidence type="ECO:0000313" key="5">
    <source>
        <dbReference type="Proteomes" id="UP000316443"/>
    </source>
</evidence>
<dbReference type="Pfam" id="PF00515">
    <property type="entry name" value="TPR_1"/>
    <property type="match status" value="2"/>
</dbReference>
<name>A0A551Y7M6_MICAE</name>
<dbReference type="PANTHER" id="PTHR44858">
    <property type="entry name" value="TETRATRICOPEPTIDE REPEAT PROTEIN 6"/>
    <property type="match status" value="1"/>
</dbReference>
<feature type="repeat" description="TPR" evidence="3">
    <location>
        <begin position="146"/>
        <end position="179"/>
    </location>
</feature>
<dbReference type="Pfam" id="PF13181">
    <property type="entry name" value="TPR_8"/>
    <property type="match status" value="1"/>
</dbReference>
<dbReference type="EMBL" id="SFCA01000081">
    <property type="protein sequence ID" value="TRT56960.1"/>
    <property type="molecule type" value="Genomic_DNA"/>
</dbReference>
<evidence type="ECO:0000256" key="1">
    <source>
        <dbReference type="ARBA" id="ARBA00022737"/>
    </source>
</evidence>
<feature type="repeat" description="TPR" evidence="3">
    <location>
        <begin position="74"/>
        <end position="107"/>
    </location>
</feature>
<dbReference type="PROSITE" id="PS50005">
    <property type="entry name" value="TPR"/>
    <property type="match status" value="5"/>
</dbReference>
<feature type="repeat" description="TPR" evidence="3">
    <location>
        <begin position="215"/>
        <end position="248"/>
    </location>
</feature>
<gene>
    <name evidence="4" type="ORF">EWV85_07390</name>
</gene>
<dbReference type="Pfam" id="PF13432">
    <property type="entry name" value="TPR_16"/>
    <property type="match status" value="1"/>
</dbReference>
<sequence length="490" mass="54469">MKISIISILIVATFLHNIAPSVARSYQPDGEILIAQRSSAEAIFHQGKQKYEQRKYKEAIASFDGAILLKPDFIQALVYRGLAYKKLGKLEEAINDYTQALALSAKDQKMQSLIHYNRGLAYSDIRKTQESIDDFTLAIQFNSQDAEAYYQRGFILAEKSNIQAAISDFSKAISLDRSYLSAYAQRGITLNGYLGNLPAATSDFIKAVRFKPKDADDYWNRGSAHSALGNFKAALADFTEALRLNPNYSRAYSSRVGIRYLLGDQKGAKADLAQAMKIMLSKNLPDAGVLNALVTLSFHELESEPELLQQISDLADLAVKNSPEDAITHIILGNIRNLQGNSSAALENFNQVISLTPESAIAYYLRAKIWSQPRNTNNAIMDLTQAISLSPNFAEAYLARGIALRERGEPQATDDFNQAIRIYTEVIRLNPNGAVAYFSRGKAYLQVGNTRSSFSDWLQAAKLLRKQGIKSTISQCQQSSRANFRDLLCR</sequence>
<proteinExistence type="predicted"/>
<reference evidence="4 5" key="1">
    <citation type="submission" date="2019-01" db="EMBL/GenBank/DDBJ databases">
        <title>Coherence of Microcystis species and biogeography revealed through population genomics.</title>
        <authorList>
            <person name="Perez-Carrascal O.M."/>
            <person name="Terrat Y."/>
            <person name="Giani A."/>
            <person name="Fortin N."/>
            <person name="Tromas N."/>
            <person name="Shapiro B.J."/>
        </authorList>
    </citation>
    <scope>NUCLEOTIDE SEQUENCE [LARGE SCALE GENOMIC DNA]</scope>
    <source>
        <strain evidence="4">Ma_QC_C_20070703_M131</strain>
    </source>
</reference>
<feature type="repeat" description="TPR" evidence="3">
    <location>
        <begin position="326"/>
        <end position="359"/>
    </location>
</feature>
<evidence type="ECO:0000313" key="4">
    <source>
        <dbReference type="EMBL" id="TRT56960.1"/>
    </source>
</evidence>
<keyword evidence="1" id="KW-0677">Repeat</keyword>
<dbReference type="InterPro" id="IPR019734">
    <property type="entry name" value="TPR_rpt"/>
</dbReference>
<dbReference type="Proteomes" id="UP000316443">
    <property type="component" value="Unassembled WGS sequence"/>
</dbReference>
<dbReference type="AlphaFoldDB" id="A0A551Y7M6"/>
<evidence type="ECO:0000256" key="3">
    <source>
        <dbReference type="PROSITE-ProRule" id="PRU00339"/>
    </source>
</evidence>
<organism evidence="4 5">
    <name type="scientific">Microcystis aeruginosa Ma_QC_C_20070703_M131</name>
    <dbReference type="NCBI Taxonomy" id="2486263"/>
    <lineage>
        <taxon>Bacteria</taxon>
        <taxon>Bacillati</taxon>
        <taxon>Cyanobacteriota</taxon>
        <taxon>Cyanophyceae</taxon>
        <taxon>Oscillatoriophycideae</taxon>
        <taxon>Chroococcales</taxon>
        <taxon>Microcystaceae</taxon>
        <taxon>Microcystis</taxon>
    </lineage>
</organism>
<dbReference type="SMART" id="SM00028">
    <property type="entry name" value="TPR"/>
    <property type="match status" value="10"/>
</dbReference>
<comment type="caution">
    <text evidence="4">The sequence shown here is derived from an EMBL/GenBank/DDBJ whole genome shotgun (WGS) entry which is preliminary data.</text>
</comment>
<protein>
    <submittedName>
        <fullName evidence="4">Tetratricopeptide repeat protein</fullName>
    </submittedName>
</protein>
<dbReference type="SUPFAM" id="SSF48452">
    <property type="entry name" value="TPR-like"/>
    <property type="match status" value="2"/>
</dbReference>
<dbReference type="InterPro" id="IPR011990">
    <property type="entry name" value="TPR-like_helical_dom_sf"/>
</dbReference>
<dbReference type="Gene3D" id="1.25.40.10">
    <property type="entry name" value="Tetratricopeptide repeat domain"/>
    <property type="match status" value="5"/>
</dbReference>